<dbReference type="InterPro" id="IPR013325">
    <property type="entry name" value="RNA_pol_sigma_r2"/>
</dbReference>
<evidence type="ECO:0000259" key="5">
    <source>
        <dbReference type="Pfam" id="PF04542"/>
    </source>
</evidence>
<dbReference type="InterPro" id="IPR013249">
    <property type="entry name" value="RNA_pol_sigma70_r4_t2"/>
</dbReference>
<evidence type="ECO:0000256" key="3">
    <source>
        <dbReference type="ARBA" id="ARBA00023082"/>
    </source>
</evidence>
<dbReference type="InterPro" id="IPR014284">
    <property type="entry name" value="RNA_pol_sigma-70_dom"/>
</dbReference>
<accession>A0AB73T9K6</accession>
<dbReference type="GO" id="GO:0003677">
    <property type="term" value="F:DNA binding"/>
    <property type="evidence" value="ECO:0007669"/>
    <property type="project" value="InterPro"/>
</dbReference>
<dbReference type="CDD" id="cd06171">
    <property type="entry name" value="Sigma70_r4"/>
    <property type="match status" value="1"/>
</dbReference>
<evidence type="ECO:0000256" key="1">
    <source>
        <dbReference type="ARBA" id="ARBA00010641"/>
    </source>
</evidence>
<comment type="similarity">
    <text evidence="1">Belongs to the sigma-70 factor family. ECF subfamily.</text>
</comment>
<dbReference type="InterPro" id="IPR036388">
    <property type="entry name" value="WH-like_DNA-bd_sf"/>
</dbReference>
<dbReference type="RefSeq" id="WP_109624325.1">
    <property type="nucleotide sequence ID" value="NZ_JANKBI010000001.1"/>
</dbReference>
<keyword evidence="4" id="KW-0804">Transcription</keyword>
<comment type="caution">
    <text evidence="7">The sequence shown here is derived from an EMBL/GenBank/DDBJ whole genome shotgun (WGS) entry which is preliminary data.</text>
</comment>
<keyword evidence="3" id="KW-0731">Sigma factor</keyword>
<evidence type="ECO:0000256" key="4">
    <source>
        <dbReference type="ARBA" id="ARBA00023163"/>
    </source>
</evidence>
<dbReference type="Pfam" id="PF04542">
    <property type="entry name" value="Sigma70_r2"/>
    <property type="match status" value="1"/>
</dbReference>
<name>A0AB73T9K6_9FIRM</name>
<keyword evidence="2" id="KW-0805">Transcription regulation</keyword>
<organism evidence="7 8">
    <name type="scientific">Murimonas intestini</name>
    <dbReference type="NCBI Taxonomy" id="1337051"/>
    <lineage>
        <taxon>Bacteria</taxon>
        <taxon>Bacillati</taxon>
        <taxon>Bacillota</taxon>
        <taxon>Clostridia</taxon>
        <taxon>Lachnospirales</taxon>
        <taxon>Lachnospiraceae</taxon>
        <taxon>Murimonas</taxon>
    </lineage>
</organism>
<dbReference type="GO" id="GO:0006352">
    <property type="term" value="P:DNA-templated transcription initiation"/>
    <property type="evidence" value="ECO:0007669"/>
    <property type="project" value="InterPro"/>
</dbReference>
<dbReference type="PANTHER" id="PTHR43133">
    <property type="entry name" value="RNA POLYMERASE ECF-TYPE SIGMA FACTO"/>
    <property type="match status" value="1"/>
</dbReference>
<keyword evidence="8" id="KW-1185">Reference proteome</keyword>
<evidence type="ECO:0000259" key="6">
    <source>
        <dbReference type="Pfam" id="PF08281"/>
    </source>
</evidence>
<evidence type="ECO:0000313" key="7">
    <source>
        <dbReference type="EMBL" id="PWJ78880.1"/>
    </source>
</evidence>
<dbReference type="NCBIfam" id="TIGR02937">
    <property type="entry name" value="sigma70-ECF"/>
    <property type="match status" value="1"/>
</dbReference>
<dbReference type="SUPFAM" id="SSF88659">
    <property type="entry name" value="Sigma3 and sigma4 domains of RNA polymerase sigma factors"/>
    <property type="match status" value="1"/>
</dbReference>
<evidence type="ECO:0000313" key="8">
    <source>
        <dbReference type="Proteomes" id="UP000245412"/>
    </source>
</evidence>
<feature type="domain" description="RNA polymerase sigma factor 70 region 4 type 2" evidence="6">
    <location>
        <begin position="107"/>
        <end position="157"/>
    </location>
</feature>
<dbReference type="SUPFAM" id="SSF88946">
    <property type="entry name" value="Sigma2 domain of RNA polymerase sigma factors"/>
    <property type="match status" value="1"/>
</dbReference>
<dbReference type="Gene3D" id="1.10.10.10">
    <property type="entry name" value="Winged helix-like DNA-binding domain superfamily/Winged helix DNA-binding domain"/>
    <property type="match status" value="1"/>
</dbReference>
<dbReference type="InterPro" id="IPR039425">
    <property type="entry name" value="RNA_pol_sigma-70-like"/>
</dbReference>
<dbReference type="InterPro" id="IPR013324">
    <property type="entry name" value="RNA_pol_sigma_r3/r4-like"/>
</dbReference>
<dbReference type="EMBL" id="QGGY01000001">
    <property type="protein sequence ID" value="PWJ78880.1"/>
    <property type="molecule type" value="Genomic_DNA"/>
</dbReference>
<gene>
    <name evidence="7" type="ORF">C7383_101251</name>
</gene>
<dbReference type="GO" id="GO:0016987">
    <property type="term" value="F:sigma factor activity"/>
    <property type="evidence" value="ECO:0007669"/>
    <property type="project" value="UniProtKB-KW"/>
</dbReference>
<dbReference type="Gene3D" id="1.10.1740.10">
    <property type="match status" value="1"/>
</dbReference>
<proteinExistence type="inferred from homology"/>
<sequence>MRYLVKRAQNDDEEAFIELIERSKQGMYKVAKSYLHCEEDVADAMQETILACYEKIRTLKEPDYFQTWMIRILINRCKDILKKNKELRLLDDYPERPFMEEMQVNLEFEELLESVGEKYKTILVLYYVEGFNTREIAGLLDMNEHTVKTRLARGRDKFRKEYMRSDEIIKECNLKKTGYSQASSS</sequence>
<dbReference type="InterPro" id="IPR007627">
    <property type="entry name" value="RNA_pol_sigma70_r2"/>
</dbReference>
<dbReference type="PANTHER" id="PTHR43133:SF51">
    <property type="entry name" value="RNA POLYMERASE SIGMA FACTOR"/>
    <property type="match status" value="1"/>
</dbReference>
<protein>
    <submittedName>
        <fullName evidence="7">RNA polymerase sigma-70 factor (ECF subfamily)</fullName>
    </submittedName>
</protein>
<feature type="domain" description="RNA polymerase sigma-70 region 2" evidence="5">
    <location>
        <begin position="19"/>
        <end position="85"/>
    </location>
</feature>
<dbReference type="AlphaFoldDB" id="A0AB73T9K6"/>
<reference evidence="7 8" key="1">
    <citation type="submission" date="2018-05" db="EMBL/GenBank/DDBJ databases">
        <authorList>
            <person name="Goeker M."/>
            <person name="Huntemann M."/>
            <person name="Clum A."/>
            <person name="Pillay M."/>
            <person name="Palaniappan K."/>
            <person name="Varghese N."/>
            <person name="Mikhailova N."/>
            <person name="Stamatis D."/>
            <person name="Reddy T."/>
            <person name="Daum C."/>
            <person name="Shapiro N."/>
            <person name="Ivanova N."/>
            <person name="Kyrpides N."/>
            <person name="Woyke T."/>
        </authorList>
    </citation>
    <scope>NUCLEOTIDE SEQUENCE [LARGE SCALE GENOMIC DNA]</scope>
    <source>
        <strain evidence="7 8">DSM 26524</strain>
    </source>
</reference>
<dbReference type="Proteomes" id="UP000245412">
    <property type="component" value="Unassembled WGS sequence"/>
</dbReference>
<dbReference type="Pfam" id="PF08281">
    <property type="entry name" value="Sigma70_r4_2"/>
    <property type="match status" value="1"/>
</dbReference>
<evidence type="ECO:0000256" key="2">
    <source>
        <dbReference type="ARBA" id="ARBA00023015"/>
    </source>
</evidence>